<evidence type="ECO:0000256" key="1">
    <source>
        <dbReference type="SAM" id="MobiDB-lite"/>
    </source>
</evidence>
<name>A0A084WRD9_ANOSI</name>
<keyword evidence="4" id="KW-1185">Reference proteome</keyword>
<gene>
    <name evidence="2" type="ORF">ZHAS_00021049</name>
</gene>
<evidence type="ECO:0000313" key="2">
    <source>
        <dbReference type="EMBL" id="KFB52783.1"/>
    </source>
</evidence>
<dbReference type="AlphaFoldDB" id="A0A084WRD9"/>
<feature type="compositionally biased region" description="Basic and acidic residues" evidence="1">
    <location>
        <begin position="46"/>
        <end position="60"/>
    </location>
</feature>
<dbReference type="VEuPathDB" id="VectorBase:ASIC021049"/>
<feature type="region of interest" description="Disordered" evidence="1">
    <location>
        <begin position="45"/>
        <end position="64"/>
    </location>
</feature>
<dbReference type="EMBL" id="ATLV01026029">
    <property type="status" value="NOT_ANNOTATED_CDS"/>
    <property type="molecule type" value="Genomic_DNA"/>
</dbReference>
<dbReference type="Proteomes" id="UP000030765">
    <property type="component" value="Unassembled WGS sequence"/>
</dbReference>
<dbReference type="EMBL" id="KE525405">
    <property type="protein sequence ID" value="KFB52783.1"/>
    <property type="molecule type" value="Genomic_DNA"/>
</dbReference>
<organism evidence="2">
    <name type="scientific">Anopheles sinensis</name>
    <name type="common">Mosquito</name>
    <dbReference type="NCBI Taxonomy" id="74873"/>
    <lineage>
        <taxon>Eukaryota</taxon>
        <taxon>Metazoa</taxon>
        <taxon>Ecdysozoa</taxon>
        <taxon>Arthropoda</taxon>
        <taxon>Hexapoda</taxon>
        <taxon>Insecta</taxon>
        <taxon>Pterygota</taxon>
        <taxon>Neoptera</taxon>
        <taxon>Endopterygota</taxon>
        <taxon>Diptera</taxon>
        <taxon>Nematocera</taxon>
        <taxon>Culicoidea</taxon>
        <taxon>Culicidae</taxon>
        <taxon>Anophelinae</taxon>
        <taxon>Anopheles</taxon>
    </lineage>
</organism>
<evidence type="ECO:0000313" key="4">
    <source>
        <dbReference type="Proteomes" id="UP000030765"/>
    </source>
</evidence>
<dbReference type="EnsemblMetazoa" id="ASIC021049-RA">
    <property type="protein sequence ID" value="ASIC021049-PA"/>
    <property type="gene ID" value="ASIC021049"/>
</dbReference>
<proteinExistence type="predicted"/>
<protein>
    <submittedName>
        <fullName evidence="2 3">Uncharacterized protein</fullName>
    </submittedName>
</protein>
<reference evidence="3" key="2">
    <citation type="submission" date="2020-05" db="UniProtKB">
        <authorList>
            <consortium name="EnsemblMetazoa"/>
        </authorList>
    </citation>
    <scope>IDENTIFICATION</scope>
</reference>
<evidence type="ECO:0000313" key="3">
    <source>
        <dbReference type="EnsemblMetazoa" id="ASIC021049-PA"/>
    </source>
</evidence>
<accession>A0A084WRD9</accession>
<sequence length="86" mass="9464">MSATIHPPPVTGLRWRRAQIPIVSGQGQVDPTQFALALRAINAQTREADGDRHRTTRTTEGKTTSMEGAIALVRTNKKTWEIIEGV</sequence>
<reference evidence="2 4" key="1">
    <citation type="journal article" date="2014" name="BMC Genomics">
        <title>Genome sequence of Anopheles sinensis provides insight into genetics basis of mosquito competence for malaria parasites.</title>
        <authorList>
            <person name="Zhou D."/>
            <person name="Zhang D."/>
            <person name="Ding G."/>
            <person name="Shi L."/>
            <person name="Hou Q."/>
            <person name="Ye Y."/>
            <person name="Xu Y."/>
            <person name="Zhou H."/>
            <person name="Xiong C."/>
            <person name="Li S."/>
            <person name="Yu J."/>
            <person name="Hong S."/>
            <person name="Yu X."/>
            <person name="Zou P."/>
            <person name="Chen C."/>
            <person name="Chang X."/>
            <person name="Wang W."/>
            <person name="Lv Y."/>
            <person name="Sun Y."/>
            <person name="Ma L."/>
            <person name="Shen B."/>
            <person name="Zhu C."/>
        </authorList>
    </citation>
    <scope>NUCLEOTIDE SEQUENCE [LARGE SCALE GENOMIC DNA]</scope>
</reference>